<dbReference type="AlphaFoldDB" id="A0AAU9U6M9"/>
<keyword evidence="2" id="KW-0521">NADP</keyword>
<evidence type="ECO:0000256" key="1">
    <source>
        <dbReference type="ARBA" id="ARBA00007905"/>
    </source>
</evidence>
<dbReference type="SUPFAM" id="SSF51430">
    <property type="entry name" value="NAD(P)-linked oxidoreductase"/>
    <property type="match status" value="1"/>
</dbReference>
<evidence type="ECO:0000313" key="9">
    <source>
        <dbReference type="Proteomes" id="UP001153954"/>
    </source>
</evidence>
<dbReference type="Proteomes" id="UP001153954">
    <property type="component" value="Unassembled WGS sequence"/>
</dbReference>
<feature type="domain" description="NADP-dependent oxidoreductase" evidence="7">
    <location>
        <begin position="17"/>
        <end position="298"/>
    </location>
</feature>
<evidence type="ECO:0000256" key="6">
    <source>
        <dbReference type="PIRSR" id="PIRSR000097-3"/>
    </source>
</evidence>
<evidence type="ECO:0000256" key="2">
    <source>
        <dbReference type="ARBA" id="ARBA00022857"/>
    </source>
</evidence>
<evidence type="ECO:0000259" key="7">
    <source>
        <dbReference type="Pfam" id="PF00248"/>
    </source>
</evidence>
<evidence type="ECO:0000313" key="8">
    <source>
        <dbReference type="EMBL" id="CAH2094514.1"/>
    </source>
</evidence>
<dbReference type="PROSITE" id="PS00798">
    <property type="entry name" value="ALDOKETO_REDUCTASE_1"/>
    <property type="match status" value="1"/>
</dbReference>
<accession>A0AAU9U6M9</accession>
<dbReference type="Gene3D" id="3.20.20.100">
    <property type="entry name" value="NADP-dependent oxidoreductase domain"/>
    <property type="match status" value="1"/>
</dbReference>
<dbReference type="PIRSF" id="PIRSF000097">
    <property type="entry name" value="AKR"/>
    <property type="match status" value="1"/>
</dbReference>
<keyword evidence="3" id="KW-0560">Oxidoreductase</keyword>
<comment type="caution">
    <text evidence="8">The sequence shown here is derived from an EMBL/GenBank/DDBJ whole genome shotgun (WGS) entry which is preliminary data.</text>
</comment>
<gene>
    <name evidence="8" type="ORF">EEDITHA_LOCUS10070</name>
</gene>
<keyword evidence="9" id="KW-1185">Reference proteome</keyword>
<dbReference type="PROSITE" id="PS00063">
    <property type="entry name" value="ALDOKETO_REDUCTASE_3"/>
    <property type="match status" value="1"/>
</dbReference>
<dbReference type="GO" id="GO:0016491">
    <property type="term" value="F:oxidoreductase activity"/>
    <property type="evidence" value="ECO:0007669"/>
    <property type="project" value="UniProtKB-KW"/>
</dbReference>
<reference evidence="8" key="1">
    <citation type="submission" date="2022-03" db="EMBL/GenBank/DDBJ databases">
        <authorList>
            <person name="Tunstrom K."/>
        </authorList>
    </citation>
    <scope>NUCLEOTIDE SEQUENCE</scope>
</reference>
<evidence type="ECO:0000256" key="3">
    <source>
        <dbReference type="ARBA" id="ARBA00023002"/>
    </source>
</evidence>
<dbReference type="FunFam" id="3.20.20.100:FF:000006">
    <property type="entry name" value="Aldo-keto reductase family 1 member A1"/>
    <property type="match status" value="1"/>
</dbReference>
<dbReference type="InterPro" id="IPR020471">
    <property type="entry name" value="AKR"/>
</dbReference>
<feature type="active site" description="Proton donor" evidence="4">
    <location>
        <position position="51"/>
    </location>
</feature>
<proteinExistence type="inferred from homology"/>
<dbReference type="InterPro" id="IPR018170">
    <property type="entry name" value="Aldo/ket_reductase_CS"/>
</dbReference>
<organism evidence="8 9">
    <name type="scientific">Euphydryas editha</name>
    <name type="common">Edith's checkerspot</name>
    <dbReference type="NCBI Taxonomy" id="104508"/>
    <lineage>
        <taxon>Eukaryota</taxon>
        <taxon>Metazoa</taxon>
        <taxon>Ecdysozoa</taxon>
        <taxon>Arthropoda</taxon>
        <taxon>Hexapoda</taxon>
        <taxon>Insecta</taxon>
        <taxon>Pterygota</taxon>
        <taxon>Neoptera</taxon>
        <taxon>Endopterygota</taxon>
        <taxon>Lepidoptera</taxon>
        <taxon>Glossata</taxon>
        <taxon>Ditrysia</taxon>
        <taxon>Papilionoidea</taxon>
        <taxon>Nymphalidae</taxon>
        <taxon>Nymphalinae</taxon>
        <taxon>Euphydryas</taxon>
    </lineage>
</organism>
<dbReference type="InterPro" id="IPR023210">
    <property type="entry name" value="NADP_OxRdtase_dom"/>
</dbReference>
<dbReference type="PRINTS" id="PR00069">
    <property type="entry name" value="ALDKETRDTASE"/>
</dbReference>
<evidence type="ECO:0000256" key="5">
    <source>
        <dbReference type="PIRSR" id="PIRSR000097-2"/>
    </source>
</evidence>
<protein>
    <recommendedName>
        <fullName evidence="7">NADP-dependent oxidoreductase domain-containing protein</fullName>
    </recommendedName>
</protein>
<feature type="site" description="Lowers pKa of active site Tyr" evidence="6">
    <location>
        <position position="80"/>
    </location>
</feature>
<dbReference type="PANTHER" id="PTHR11732">
    <property type="entry name" value="ALDO/KETO REDUCTASE"/>
    <property type="match status" value="1"/>
</dbReference>
<feature type="binding site" evidence="5">
    <location>
        <position position="113"/>
    </location>
    <ligand>
        <name>substrate</name>
    </ligand>
</feature>
<dbReference type="EMBL" id="CAKOGL010000014">
    <property type="protein sequence ID" value="CAH2094514.1"/>
    <property type="molecule type" value="Genomic_DNA"/>
</dbReference>
<evidence type="ECO:0000256" key="4">
    <source>
        <dbReference type="PIRSR" id="PIRSR000097-1"/>
    </source>
</evidence>
<sequence length="325" mass="36543">MSISKYFELDGGDRMPRIGFGTWQAPPDILEKSVEAALEAGYRHFDSARAYENEAALGRALNRWIGGDPAKRKELFVVTKLPPGGNRPELVEEYFNASLRDLGLEYIDLYLLHVPFGFEHIPGDLHPKNPDGSMKFDYKTDLVGVWKAILKLKESGRVRHVGISNMNQEQIKRLCAVAKPACLQVEVHVLHQQKPLIATANELGIPVVAYSPLGSKALADALAAKTGRTYPNLLEIPEVQKIAKTHSRTPAQILLRFLLQHGVASIPKSTDPTRIKQNISVWDFELSKKEMEELHALDRGEEGRICDFLFFIGVEKHPEYPFKKQ</sequence>
<dbReference type="Pfam" id="PF00248">
    <property type="entry name" value="Aldo_ket_red"/>
    <property type="match status" value="1"/>
</dbReference>
<dbReference type="InterPro" id="IPR036812">
    <property type="entry name" value="NAD(P)_OxRdtase_dom_sf"/>
</dbReference>
<name>A0AAU9U6M9_EUPED</name>
<comment type="similarity">
    <text evidence="1">Belongs to the aldo/keto reductase family.</text>
</comment>